<dbReference type="SUPFAM" id="SSF52402">
    <property type="entry name" value="Adenine nucleotide alpha hydrolases-like"/>
    <property type="match status" value="1"/>
</dbReference>
<evidence type="ECO:0000256" key="1">
    <source>
        <dbReference type="ARBA" id="ARBA00022490"/>
    </source>
</evidence>
<comment type="subcellular location">
    <subcellularLocation>
        <location evidence="11">Cytoplasm</location>
    </subcellularLocation>
</comment>
<keyword evidence="4 11" id="KW-0819">tRNA processing</keyword>
<dbReference type="PANTHER" id="PTHR11933:SF5">
    <property type="entry name" value="MITOCHONDRIAL TRNA-SPECIFIC 2-THIOURIDYLASE 1"/>
    <property type="match status" value="1"/>
</dbReference>
<dbReference type="eggNOG" id="COG0482">
    <property type="taxonomic scope" value="Bacteria"/>
</dbReference>
<dbReference type="KEGG" id="sgy:Sgly_2282"/>
<dbReference type="NCBIfam" id="TIGR00420">
    <property type="entry name" value="trmU"/>
    <property type="match status" value="1"/>
</dbReference>
<keyword evidence="7 11" id="KW-0694">RNA-binding</keyword>
<keyword evidence="2 11" id="KW-0820">tRNA-binding</keyword>
<evidence type="ECO:0000259" key="13">
    <source>
        <dbReference type="Pfam" id="PF20259"/>
    </source>
</evidence>
<dbReference type="GO" id="GO:0103016">
    <property type="term" value="F:tRNA-uridine 2-sulfurtransferase activity"/>
    <property type="evidence" value="ECO:0007669"/>
    <property type="project" value="UniProtKB-EC"/>
</dbReference>
<dbReference type="GO" id="GO:0032259">
    <property type="term" value="P:methylation"/>
    <property type="evidence" value="ECO:0007669"/>
    <property type="project" value="UniProtKB-KW"/>
</dbReference>
<sequence>MAKVFVAMSGGVDSSVAALLLKREGYDVVGVTMQIWPQPEDKEKACCSLDAVNDARRVAWKLGIPHYVLNFRDDFEEKVIRYFCREYLAGRTPNPCIACNRYLKFDLFLQKALAMGADYISTGHYARIRRNEQTERYELRKGLDQTKDQSYALYNLQQDQLQHTLFPLGTYKKEETRKLAQEGGLPVAFKKDSQEICFVDHSHAQFIEEYLQSPLTPGKFVDADGSVVGIHQGIYRYTIGQHKGLGLAMGYPVYVTKIEPESNTVRVGKMEELFQDALLAEDLNFVSGEGPTGPMKVQVKIRYNAQAVPAVIHPRAEGKMKVVFEIPQKSITPGQAVVFYDHDIVLGGGTIR</sequence>
<evidence type="ECO:0000256" key="9">
    <source>
        <dbReference type="ARBA" id="ARBA00051542"/>
    </source>
</evidence>
<dbReference type="Gene3D" id="2.30.30.280">
    <property type="entry name" value="Adenine nucleotide alpha hydrolases-like domains"/>
    <property type="match status" value="1"/>
</dbReference>
<evidence type="ECO:0000259" key="12">
    <source>
        <dbReference type="Pfam" id="PF20258"/>
    </source>
</evidence>
<feature type="region of interest" description="Interaction with tRNA" evidence="11">
    <location>
        <begin position="147"/>
        <end position="149"/>
    </location>
</feature>
<feature type="domain" description="tRNA-specific 2-thiouridylase MnmA-like central" evidence="13">
    <location>
        <begin position="205"/>
        <end position="269"/>
    </location>
</feature>
<reference evidence="14 15" key="1">
    <citation type="journal article" date="2011" name="Stand. Genomic Sci.">
        <title>Complete genome sequence of Syntrophobotulus glycolicus type strain (FlGlyR).</title>
        <authorList>
            <person name="Han C."/>
            <person name="Mwirichia R."/>
            <person name="Chertkov O."/>
            <person name="Held B."/>
            <person name="Lapidus A."/>
            <person name="Nolan M."/>
            <person name="Lucas S."/>
            <person name="Hammon N."/>
            <person name="Deshpande S."/>
            <person name="Cheng J.F."/>
            <person name="Tapia R."/>
            <person name="Goodwin L."/>
            <person name="Pitluck S."/>
            <person name="Huntemann M."/>
            <person name="Liolios K."/>
            <person name="Ivanova N."/>
            <person name="Pagani I."/>
            <person name="Mavromatis K."/>
            <person name="Ovchinikova G."/>
            <person name="Pati A."/>
            <person name="Chen A."/>
            <person name="Palaniappan K."/>
            <person name="Land M."/>
            <person name="Hauser L."/>
            <person name="Brambilla E.M."/>
            <person name="Rohde M."/>
            <person name="Spring S."/>
            <person name="Sikorski J."/>
            <person name="Goker M."/>
            <person name="Woyke T."/>
            <person name="Bristow J."/>
            <person name="Eisen J.A."/>
            <person name="Markowitz V."/>
            <person name="Hugenholtz P."/>
            <person name="Kyrpides N.C."/>
            <person name="Klenk H.P."/>
            <person name="Detter J.C."/>
        </authorList>
    </citation>
    <scope>NUCLEOTIDE SEQUENCE [LARGE SCALE GENOMIC DNA]</scope>
    <source>
        <strain evidence="15">DSM 8271 / FlGlyR</strain>
    </source>
</reference>
<feature type="site" description="Interaction with tRNA" evidence="11">
    <location>
        <position position="335"/>
    </location>
</feature>
<keyword evidence="6 11" id="KW-0067">ATP-binding</keyword>
<dbReference type="Proteomes" id="UP000007488">
    <property type="component" value="Chromosome"/>
</dbReference>
<dbReference type="Pfam" id="PF20258">
    <property type="entry name" value="tRNA_Me_trans_C"/>
    <property type="match status" value="1"/>
</dbReference>
<keyword evidence="15" id="KW-1185">Reference proteome</keyword>
<keyword evidence="1 11" id="KW-0963">Cytoplasm</keyword>
<dbReference type="STRING" id="645991.Sgly_2282"/>
<keyword evidence="14" id="KW-0489">Methyltransferase</keyword>
<evidence type="ECO:0000256" key="5">
    <source>
        <dbReference type="ARBA" id="ARBA00022741"/>
    </source>
</evidence>
<dbReference type="HAMAP" id="MF_00144">
    <property type="entry name" value="tRNA_thiouridyl_MnmA"/>
    <property type="match status" value="1"/>
</dbReference>
<evidence type="ECO:0000256" key="7">
    <source>
        <dbReference type="ARBA" id="ARBA00022884"/>
    </source>
</evidence>
<gene>
    <name evidence="11" type="primary">mnmA</name>
    <name evidence="14" type="ordered locus">Sgly_2282</name>
</gene>
<dbReference type="InterPro" id="IPR046884">
    <property type="entry name" value="MnmA-like_central"/>
</dbReference>
<dbReference type="PANTHER" id="PTHR11933">
    <property type="entry name" value="TRNA 5-METHYLAMINOMETHYL-2-THIOURIDYLATE -METHYLTRANSFERASE"/>
    <property type="match status" value="1"/>
</dbReference>
<dbReference type="FunFam" id="3.40.50.620:FF:000115">
    <property type="entry name" value="tRNA-specific 2-thiouridylase MnmA"/>
    <property type="match status" value="1"/>
</dbReference>
<feature type="region of interest" description="Interaction with tRNA" evidence="11">
    <location>
        <begin position="302"/>
        <end position="303"/>
    </location>
</feature>
<comment type="similarity">
    <text evidence="11">Belongs to the MnmA/TRMU family.</text>
</comment>
<evidence type="ECO:0000256" key="6">
    <source>
        <dbReference type="ARBA" id="ARBA00022840"/>
    </source>
</evidence>
<protein>
    <recommendedName>
        <fullName evidence="11">tRNA-specific 2-thiouridylase MnmA</fullName>
        <ecNumber evidence="11">2.8.1.13</ecNumber>
    </recommendedName>
</protein>
<dbReference type="Pfam" id="PF20259">
    <property type="entry name" value="tRNA_Me_trans_M"/>
    <property type="match status" value="1"/>
</dbReference>
<evidence type="ECO:0000256" key="8">
    <source>
        <dbReference type="ARBA" id="ARBA00023157"/>
    </source>
</evidence>
<accession>F0SUC1</accession>
<feature type="active site" description="Cysteine persulfide intermediate" evidence="11">
    <location>
        <position position="197"/>
    </location>
</feature>
<evidence type="ECO:0000256" key="10">
    <source>
        <dbReference type="ARBA" id="ARBA00056575"/>
    </source>
</evidence>
<dbReference type="InterPro" id="IPR046885">
    <property type="entry name" value="MnmA-like_C"/>
</dbReference>
<feature type="active site" description="Nucleophile" evidence="11">
    <location>
        <position position="99"/>
    </location>
</feature>
<comment type="caution">
    <text evidence="11">Lacks conserved residue(s) required for the propagation of feature annotation.</text>
</comment>
<dbReference type="CDD" id="cd01998">
    <property type="entry name" value="MnmA_TRMU-like"/>
    <property type="match status" value="1"/>
</dbReference>
<keyword evidence="3 11" id="KW-0808">Transferase</keyword>
<keyword evidence="5 11" id="KW-0547">Nucleotide-binding</keyword>
<dbReference type="NCBIfam" id="NF001138">
    <property type="entry name" value="PRK00143.1"/>
    <property type="match status" value="1"/>
</dbReference>
<dbReference type="Gene3D" id="3.40.50.620">
    <property type="entry name" value="HUPs"/>
    <property type="match status" value="1"/>
</dbReference>
<feature type="binding site" evidence="11">
    <location>
        <position position="33"/>
    </location>
    <ligand>
        <name>ATP</name>
        <dbReference type="ChEBI" id="CHEBI:30616"/>
    </ligand>
</feature>
<evidence type="ECO:0000256" key="4">
    <source>
        <dbReference type="ARBA" id="ARBA00022694"/>
    </source>
</evidence>
<evidence type="ECO:0000313" key="14">
    <source>
        <dbReference type="EMBL" id="ADY56571.1"/>
    </source>
</evidence>
<evidence type="ECO:0000256" key="11">
    <source>
        <dbReference type="HAMAP-Rule" id="MF_00144"/>
    </source>
</evidence>
<feature type="binding site" evidence="11">
    <location>
        <position position="123"/>
    </location>
    <ligand>
        <name>ATP</name>
        <dbReference type="ChEBI" id="CHEBI:30616"/>
    </ligand>
</feature>
<reference evidence="15" key="2">
    <citation type="submission" date="2011-02" db="EMBL/GenBank/DDBJ databases">
        <title>The complete genome of Syntrophobotulus glycolicus DSM 8271.</title>
        <authorList>
            <person name="Lucas S."/>
            <person name="Copeland A."/>
            <person name="Lapidus A."/>
            <person name="Bruce D."/>
            <person name="Goodwin L."/>
            <person name="Pitluck S."/>
            <person name="Kyrpides N."/>
            <person name="Mavromatis K."/>
            <person name="Pagani I."/>
            <person name="Ivanova N."/>
            <person name="Mikhailova N."/>
            <person name="Chertkov O."/>
            <person name="Held B."/>
            <person name="Detter J.C."/>
            <person name="Tapia R."/>
            <person name="Han C."/>
            <person name="Land M."/>
            <person name="Hauser L."/>
            <person name="Markowitz V."/>
            <person name="Cheng J.-F."/>
            <person name="Hugenholtz P."/>
            <person name="Woyke T."/>
            <person name="Wu D."/>
            <person name="Spring S."/>
            <person name="Schroeder M."/>
            <person name="Brambilla E."/>
            <person name="Klenk H.-P."/>
            <person name="Eisen J.A."/>
        </authorList>
    </citation>
    <scope>NUCLEOTIDE SEQUENCE [LARGE SCALE GENOMIC DNA]</scope>
    <source>
        <strain evidence="15">DSM 8271 / FlGlyR</strain>
    </source>
</reference>
<dbReference type="Pfam" id="PF03054">
    <property type="entry name" value="tRNA_Me_trans"/>
    <property type="match status" value="1"/>
</dbReference>
<dbReference type="InterPro" id="IPR004506">
    <property type="entry name" value="MnmA-like"/>
</dbReference>
<dbReference type="OrthoDB" id="9800696at2"/>
<feature type="binding site" evidence="11">
    <location>
        <begin position="7"/>
        <end position="14"/>
    </location>
    <ligand>
        <name>ATP</name>
        <dbReference type="ChEBI" id="CHEBI:30616"/>
    </ligand>
</feature>
<dbReference type="InterPro" id="IPR023382">
    <property type="entry name" value="MnmA-like_central_sf"/>
</dbReference>
<evidence type="ECO:0000256" key="2">
    <source>
        <dbReference type="ARBA" id="ARBA00022555"/>
    </source>
</evidence>
<keyword evidence="8" id="KW-1015">Disulfide bond</keyword>
<dbReference type="GO" id="GO:0005737">
    <property type="term" value="C:cytoplasm"/>
    <property type="evidence" value="ECO:0007669"/>
    <property type="project" value="UniProtKB-SubCell"/>
</dbReference>
<dbReference type="AlphaFoldDB" id="F0SUC1"/>
<evidence type="ECO:0000256" key="3">
    <source>
        <dbReference type="ARBA" id="ARBA00022679"/>
    </source>
</evidence>
<dbReference type="GO" id="GO:0000049">
    <property type="term" value="F:tRNA binding"/>
    <property type="evidence" value="ECO:0007669"/>
    <property type="project" value="UniProtKB-KW"/>
</dbReference>
<dbReference type="GO" id="GO:0005524">
    <property type="term" value="F:ATP binding"/>
    <property type="evidence" value="ECO:0007669"/>
    <property type="project" value="UniProtKB-KW"/>
</dbReference>
<dbReference type="GO" id="GO:0002143">
    <property type="term" value="P:tRNA wobble position uridine thiolation"/>
    <property type="evidence" value="ECO:0007669"/>
    <property type="project" value="TreeGrafter"/>
</dbReference>
<dbReference type="EMBL" id="CP002547">
    <property type="protein sequence ID" value="ADY56571.1"/>
    <property type="molecule type" value="Genomic_DNA"/>
</dbReference>
<dbReference type="FunFam" id="2.40.30.10:FF:000023">
    <property type="entry name" value="tRNA-specific 2-thiouridylase MnmA"/>
    <property type="match status" value="1"/>
</dbReference>
<feature type="site" description="Interaction with tRNA" evidence="11">
    <location>
        <position position="124"/>
    </location>
</feature>
<comment type="function">
    <text evidence="10 11">Catalyzes the 2-thiolation of uridine at the wobble position (U34) of tRNA, leading to the formation of s(2)U34.</text>
</comment>
<dbReference type="InterPro" id="IPR014729">
    <property type="entry name" value="Rossmann-like_a/b/a_fold"/>
</dbReference>
<dbReference type="FunFam" id="2.30.30.280:FF:000001">
    <property type="entry name" value="tRNA-specific 2-thiouridylase MnmA"/>
    <property type="match status" value="1"/>
</dbReference>
<dbReference type="HOGENOM" id="CLU_035188_0_0_9"/>
<dbReference type="EC" id="2.8.1.13" evidence="11"/>
<name>F0SUC1_SYNGF</name>
<comment type="catalytic activity">
    <reaction evidence="9 11">
        <text>S-sulfanyl-L-cysteinyl-[protein] + uridine(34) in tRNA + AH2 + ATP = 2-thiouridine(34) in tRNA + L-cysteinyl-[protein] + A + AMP + diphosphate + H(+)</text>
        <dbReference type="Rhea" id="RHEA:47032"/>
        <dbReference type="Rhea" id="RHEA-COMP:10131"/>
        <dbReference type="Rhea" id="RHEA-COMP:11726"/>
        <dbReference type="Rhea" id="RHEA-COMP:11727"/>
        <dbReference type="Rhea" id="RHEA-COMP:11728"/>
        <dbReference type="ChEBI" id="CHEBI:13193"/>
        <dbReference type="ChEBI" id="CHEBI:15378"/>
        <dbReference type="ChEBI" id="CHEBI:17499"/>
        <dbReference type="ChEBI" id="CHEBI:29950"/>
        <dbReference type="ChEBI" id="CHEBI:30616"/>
        <dbReference type="ChEBI" id="CHEBI:33019"/>
        <dbReference type="ChEBI" id="CHEBI:61963"/>
        <dbReference type="ChEBI" id="CHEBI:65315"/>
        <dbReference type="ChEBI" id="CHEBI:87170"/>
        <dbReference type="ChEBI" id="CHEBI:456215"/>
        <dbReference type="EC" id="2.8.1.13"/>
    </reaction>
</comment>
<organism evidence="14 15">
    <name type="scientific">Syntrophobotulus glycolicus (strain DSM 8271 / FlGlyR)</name>
    <dbReference type="NCBI Taxonomy" id="645991"/>
    <lineage>
        <taxon>Bacteria</taxon>
        <taxon>Bacillati</taxon>
        <taxon>Bacillota</taxon>
        <taxon>Clostridia</taxon>
        <taxon>Eubacteriales</taxon>
        <taxon>Desulfitobacteriaceae</taxon>
        <taxon>Syntrophobotulus</taxon>
    </lineage>
</organism>
<dbReference type="Gene3D" id="2.40.30.10">
    <property type="entry name" value="Translation factors"/>
    <property type="match status" value="1"/>
</dbReference>
<proteinExistence type="inferred from homology"/>
<dbReference type="GO" id="GO:0008168">
    <property type="term" value="F:methyltransferase activity"/>
    <property type="evidence" value="ECO:0007669"/>
    <property type="project" value="UniProtKB-KW"/>
</dbReference>
<evidence type="ECO:0000313" key="15">
    <source>
        <dbReference type="Proteomes" id="UP000007488"/>
    </source>
</evidence>
<feature type="domain" description="tRNA-specific 2-thiouridylase MnmA-like C-terminal" evidence="12">
    <location>
        <begin position="276"/>
        <end position="351"/>
    </location>
</feature>